<dbReference type="InterPro" id="IPR000792">
    <property type="entry name" value="Tscrpt_reg_LuxR_C"/>
</dbReference>
<dbReference type="PRINTS" id="PR00038">
    <property type="entry name" value="HTHLUXR"/>
</dbReference>
<dbReference type="Gene3D" id="1.10.10.10">
    <property type="entry name" value="Winged helix-like DNA-binding domain superfamily/Winged helix DNA-binding domain"/>
    <property type="match status" value="1"/>
</dbReference>
<dbReference type="InterPro" id="IPR036388">
    <property type="entry name" value="WH-like_DNA-bd_sf"/>
</dbReference>
<dbReference type="GO" id="GO:0003677">
    <property type="term" value="F:DNA binding"/>
    <property type="evidence" value="ECO:0007669"/>
    <property type="project" value="UniProtKB-KW"/>
</dbReference>
<dbReference type="InterPro" id="IPR016032">
    <property type="entry name" value="Sig_transdc_resp-reg_C-effctor"/>
</dbReference>
<evidence type="ECO:0000313" key="6">
    <source>
        <dbReference type="Proteomes" id="UP000248924"/>
    </source>
</evidence>
<organism evidence="5 6">
    <name type="scientific">Micromonospora craterilacus</name>
    <dbReference type="NCBI Taxonomy" id="1655439"/>
    <lineage>
        <taxon>Bacteria</taxon>
        <taxon>Bacillati</taxon>
        <taxon>Actinomycetota</taxon>
        <taxon>Actinomycetes</taxon>
        <taxon>Micromonosporales</taxon>
        <taxon>Micromonosporaceae</taxon>
        <taxon>Micromonospora</taxon>
    </lineage>
</organism>
<sequence>MALASCGLVAALATLGRVDELGPAAARGQIAAARSPELAYLRVPLAGWQVLGLRLAGFLDDARAVAVDTQETAKGIPFAIELANTLVAEAELARGQVVTALRLLHEARAGLEQAGNAGGFLYFCLLSTTRALAVTGDLVAARRSLTELLAMEHPALLVLQPELMVTRAWVAAAEGTLSEAVALAHEAATVAASRGQLAHEILALHTAVCLGDGSVADRLADLATRVQGPRAPAAAAQAAALAANDGDALLASSTQLEELGDLLAAADSAAQAAAAYTRHGQTTRSKTAAARAHRLALACGGVRTPALAAAARPLPLTMREREVVMLAAHGRSNREIADRLVVSVRTVEGHLYRAAAKLGTSNRAELAALLHDD</sequence>
<dbReference type="SMART" id="SM00421">
    <property type="entry name" value="HTH_LUXR"/>
    <property type="match status" value="1"/>
</dbReference>
<dbReference type="Pfam" id="PF00196">
    <property type="entry name" value="GerE"/>
    <property type="match status" value="1"/>
</dbReference>
<dbReference type="SUPFAM" id="SSF46894">
    <property type="entry name" value="C-terminal effector domain of the bipartite response regulators"/>
    <property type="match status" value="1"/>
</dbReference>
<keyword evidence="3" id="KW-0804">Transcription</keyword>
<dbReference type="PANTHER" id="PTHR44688">
    <property type="entry name" value="DNA-BINDING TRANSCRIPTIONAL ACTIVATOR DEVR_DOSR"/>
    <property type="match status" value="1"/>
</dbReference>
<evidence type="ECO:0000313" key="5">
    <source>
        <dbReference type="EMBL" id="PZG19516.1"/>
    </source>
</evidence>
<reference evidence="5 6" key="1">
    <citation type="submission" date="2018-01" db="EMBL/GenBank/DDBJ databases">
        <title>Draft genome sequence of Jishengella sp. NA12.</title>
        <authorList>
            <person name="Sahin N."/>
            <person name="Ay H."/>
            <person name="Saygin H."/>
        </authorList>
    </citation>
    <scope>NUCLEOTIDE SEQUENCE [LARGE SCALE GENOMIC DNA]</scope>
    <source>
        <strain evidence="5 6">NA12</strain>
    </source>
</reference>
<dbReference type="AlphaFoldDB" id="A0A2W2E5F1"/>
<dbReference type="PROSITE" id="PS00622">
    <property type="entry name" value="HTH_LUXR_1"/>
    <property type="match status" value="1"/>
</dbReference>
<keyword evidence="1" id="KW-0805">Transcription regulation</keyword>
<keyword evidence="2" id="KW-0238">DNA-binding</keyword>
<gene>
    <name evidence="5" type="ORF">C1I95_11495</name>
</gene>
<dbReference type="RefSeq" id="WP_111213792.1">
    <property type="nucleotide sequence ID" value="NZ_POTY01000055.1"/>
</dbReference>
<dbReference type="EMBL" id="POTY01000055">
    <property type="protein sequence ID" value="PZG19516.1"/>
    <property type="molecule type" value="Genomic_DNA"/>
</dbReference>
<proteinExistence type="predicted"/>
<evidence type="ECO:0000256" key="1">
    <source>
        <dbReference type="ARBA" id="ARBA00023015"/>
    </source>
</evidence>
<dbReference type="Proteomes" id="UP000248924">
    <property type="component" value="Unassembled WGS sequence"/>
</dbReference>
<dbReference type="PROSITE" id="PS50043">
    <property type="entry name" value="HTH_LUXR_2"/>
    <property type="match status" value="1"/>
</dbReference>
<dbReference type="PANTHER" id="PTHR44688:SF16">
    <property type="entry name" value="DNA-BINDING TRANSCRIPTIONAL ACTIVATOR DEVR_DOSR"/>
    <property type="match status" value="1"/>
</dbReference>
<dbReference type="GO" id="GO:0006355">
    <property type="term" value="P:regulation of DNA-templated transcription"/>
    <property type="evidence" value="ECO:0007669"/>
    <property type="project" value="InterPro"/>
</dbReference>
<name>A0A2W2E5F1_9ACTN</name>
<comment type="caution">
    <text evidence="5">The sequence shown here is derived from an EMBL/GenBank/DDBJ whole genome shotgun (WGS) entry which is preliminary data.</text>
</comment>
<feature type="domain" description="HTH luxR-type" evidence="4">
    <location>
        <begin position="309"/>
        <end position="373"/>
    </location>
</feature>
<dbReference type="CDD" id="cd06170">
    <property type="entry name" value="LuxR_C_like"/>
    <property type="match status" value="1"/>
</dbReference>
<dbReference type="OrthoDB" id="3197423at2"/>
<protein>
    <recommendedName>
        <fullName evidence="4">HTH luxR-type domain-containing protein</fullName>
    </recommendedName>
</protein>
<keyword evidence="6" id="KW-1185">Reference proteome</keyword>
<evidence type="ECO:0000259" key="4">
    <source>
        <dbReference type="PROSITE" id="PS50043"/>
    </source>
</evidence>
<evidence type="ECO:0000256" key="2">
    <source>
        <dbReference type="ARBA" id="ARBA00023125"/>
    </source>
</evidence>
<accession>A0A2W2E5F1</accession>
<evidence type="ECO:0000256" key="3">
    <source>
        <dbReference type="ARBA" id="ARBA00023163"/>
    </source>
</evidence>